<keyword evidence="3" id="KW-0489">Methyltransferase</keyword>
<dbReference type="GO" id="GO:0032259">
    <property type="term" value="P:methylation"/>
    <property type="evidence" value="ECO:0007669"/>
    <property type="project" value="UniProtKB-KW"/>
</dbReference>
<organism evidence="3 4">
    <name type="scientific">Paucibacter sediminis</name>
    <dbReference type="NCBI Taxonomy" id="3019553"/>
    <lineage>
        <taxon>Bacteria</taxon>
        <taxon>Pseudomonadati</taxon>
        <taxon>Pseudomonadota</taxon>
        <taxon>Betaproteobacteria</taxon>
        <taxon>Burkholderiales</taxon>
        <taxon>Sphaerotilaceae</taxon>
        <taxon>Roseateles</taxon>
    </lineage>
</organism>
<accession>A0AA95SN08</accession>
<dbReference type="CDD" id="cd02440">
    <property type="entry name" value="AdoMet_MTases"/>
    <property type="match status" value="1"/>
</dbReference>
<dbReference type="EMBL" id="CP116346">
    <property type="protein sequence ID" value="WIT13868.1"/>
    <property type="molecule type" value="Genomic_DNA"/>
</dbReference>
<protein>
    <submittedName>
        <fullName evidence="3">Methyltransferase domain-containing protein</fullName>
    </submittedName>
</protein>
<dbReference type="InterPro" id="IPR029063">
    <property type="entry name" value="SAM-dependent_MTases_sf"/>
</dbReference>
<gene>
    <name evidence="3" type="ORF">PFX98_09655</name>
</gene>
<dbReference type="Pfam" id="PF13649">
    <property type="entry name" value="Methyltransf_25"/>
    <property type="match status" value="1"/>
</dbReference>
<dbReference type="RefSeq" id="WP_285234987.1">
    <property type="nucleotide sequence ID" value="NZ_CP116346.1"/>
</dbReference>
<dbReference type="SUPFAM" id="SSF53335">
    <property type="entry name" value="S-adenosyl-L-methionine-dependent methyltransferases"/>
    <property type="match status" value="1"/>
</dbReference>
<dbReference type="KEGG" id="pais:PFX98_09655"/>
<proteinExistence type="predicted"/>
<dbReference type="Gene3D" id="3.40.50.150">
    <property type="entry name" value="Vaccinia Virus protein VP39"/>
    <property type="match status" value="1"/>
</dbReference>
<name>A0AA95SN08_9BURK</name>
<dbReference type="AlphaFoldDB" id="A0AA95SN08"/>
<dbReference type="InterPro" id="IPR041698">
    <property type="entry name" value="Methyltransf_25"/>
</dbReference>
<evidence type="ECO:0000313" key="4">
    <source>
        <dbReference type="Proteomes" id="UP001177769"/>
    </source>
</evidence>
<reference evidence="3" key="1">
    <citation type="submission" date="2023-01" db="EMBL/GenBank/DDBJ databases">
        <title>Whole genome sequence of Paucibacter sp. S2-9 isolated from pond sediment.</title>
        <authorList>
            <person name="Jung J.Y."/>
        </authorList>
    </citation>
    <scope>NUCLEOTIDE SEQUENCE</scope>
    <source>
        <strain evidence="3">S2-9</strain>
    </source>
</reference>
<feature type="domain" description="Methyltransferase" evidence="2">
    <location>
        <begin position="42"/>
        <end position="135"/>
    </location>
</feature>
<sequence length="216" mass="23927">MHSYYAARAAEYDAVYRKPERQADLRAIEAWLPARFDEGRAVLEVACGTGYWTQFIAARASRMLALDAAPETLAIAKTRVPDDGRVEFVVGDAYALPKGHGIACHAAFAGFWFSHVPLSRRREFLAGLAEALEPGARIVLIDNRFVAGSSTPLSERDAEGNTYQLRTLNDGSRHRVLKNFPSQAELEAAIEGLGTSPVFTEWQYFWAFEYVAAPGR</sequence>
<keyword evidence="4" id="KW-1185">Reference proteome</keyword>
<evidence type="ECO:0000259" key="2">
    <source>
        <dbReference type="Pfam" id="PF13649"/>
    </source>
</evidence>
<dbReference type="PANTHER" id="PTHR43861">
    <property type="entry name" value="TRANS-ACONITATE 2-METHYLTRANSFERASE-RELATED"/>
    <property type="match status" value="1"/>
</dbReference>
<keyword evidence="1" id="KW-0808">Transferase</keyword>
<dbReference type="GO" id="GO:0008168">
    <property type="term" value="F:methyltransferase activity"/>
    <property type="evidence" value="ECO:0007669"/>
    <property type="project" value="UniProtKB-KW"/>
</dbReference>
<evidence type="ECO:0000256" key="1">
    <source>
        <dbReference type="ARBA" id="ARBA00022679"/>
    </source>
</evidence>
<evidence type="ECO:0000313" key="3">
    <source>
        <dbReference type="EMBL" id="WIT13868.1"/>
    </source>
</evidence>
<dbReference type="Proteomes" id="UP001177769">
    <property type="component" value="Chromosome"/>
</dbReference>